<evidence type="ECO:0000259" key="6">
    <source>
        <dbReference type="Pfam" id="PF00155"/>
    </source>
</evidence>
<keyword evidence="4" id="KW-0808">Transferase</keyword>
<dbReference type="EMBL" id="UINC01062958">
    <property type="protein sequence ID" value="SVB90082.1"/>
    <property type="molecule type" value="Genomic_DNA"/>
</dbReference>
<dbReference type="InterPro" id="IPR004839">
    <property type="entry name" value="Aminotransferase_I/II_large"/>
</dbReference>
<dbReference type="PANTHER" id="PTHR46383:SF1">
    <property type="entry name" value="ASPARTATE AMINOTRANSFERASE"/>
    <property type="match status" value="1"/>
</dbReference>
<evidence type="ECO:0000256" key="1">
    <source>
        <dbReference type="ARBA" id="ARBA00001933"/>
    </source>
</evidence>
<keyword evidence="5" id="KW-0663">Pyridoxal phosphate</keyword>
<dbReference type="Pfam" id="PF00155">
    <property type="entry name" value="Aminotran_1_2"/>
    <property type="match status" value="1"/>
</dbReference>
<evidence type="ECO:0000256" key="2">
    <source>
        <dbReference type="ARBA" id="ARBA00007441"/>
    </source>
</evidence>
<evidence type="ECO:0000256" key="3">
    <source>
        <dbReference type="ARBA" id="ARBA00022576"/>
    </source>
</evidence>
<dbReference type="PANTHER" id="PTHR46383">
    <property type="entry name" value="ASPARTATE AMINOTRANSFERASE"/>
    <property type="match status" value="1"/>
</dbReference>
<dbReference type="GO" id="GO:0008483">
    <property type="term" value="F:transaminase activity"/>
    <property type="evidence" value="ECO:0007669"/>
    <property type="project" value="UniProtKB-KW"/>
</dbReference>
<dbReference type="InterPro" id="IPR050596">
    <property type="entry name" value="AspAT/PAT-like"/>
</dbReference>
<dbReference type="AlphaFoldDB" id="A0A382HSH2"/>
<reference evidence="7" key="1">
    <citation type="submission" date="2018-05" db="EMBL/GenBank/DDBJ databases">
        <authorList>
            <person name="Lanie J.A."/>
            <person name="Ng W.-L."/>
            <person name="Kazmierczak K.M."/>
            <person name="Andrzejewski T.M."/>
            <person name="Davidsen T.M."/>
            <person name="Wayne K.J."/>
            <person name="Tettelin H."/>
            <person name="Glass J.I."/>
            <person name="Rusch D."/>
            <person name="Podicherti R."/>
            <person name="Tsui H.-C.T."/>
            <person name="Winkler M.E."/>
        </authorList>
    </citation>
    <scope>NUCLEOTIDE SEQUENCE</scope>
</reference>
<dbReference type="CDD" id="cd00609">
    <property type="entry name" value="AAT_like"/>
    <property type="match status" value="1"/>
</dbReference>
<dbReference type="GO" id="GO:0030170">
    <property type="term" value="F:pyridoxal phosphate binding"/>
    <property type="evidence" value="ECO:0007669"/>
    <property type="project" value="InterPro"/>
</dbReference>
<organism evidence="7">
    <name type="scientific">marine metagenome</name>
    <dbReference type="NCBI Taxonomy" id="408172"/>
    <lineage>
        <taxon>unclassified sequences</taxon>
        <taxon>metagenomes</taxon>
        <taxon>ecological metagenomes</taxon>
    </lineage>
</organism>
<name>A0A382HSH2_9ZZZZ</name>
<gene>
    <name evidence="7" type="ORF">METZ01_LOCUS242936</name>
</gene>
<comment type="similarity">
    <text evidence="2">Belongs to the class-I pyridoxal-phosphate-dependent aminotransferase family.</text>
</comment>
<comment type="cofactor">
    <cofactor evidence="1">
        <name>pyridoxal 5'-phosphate</name>
        <dbReference type="ChEBI" id="CHEBI:597326"/>
    </cofactor>
</comment>
<keyword evidence="3" id="KW-0032">Aminotransferase</keyword>
<proteinExistence type="inferred from homology"/>
<evidence type="ECO:0000256" key="5">
    <source>
        <dbReference type="ARBA" id="ARBA00022898"/>
    </source>
</evidence>
<evidence type="ECO:0000313" key="7">
    <source>
        <dbReference type="EMBL" id="SVB90082.1"/>
    </source>
</evidence>
<dbReference type="InterPro" id="IPR015424">
    <property type="entry name" value="PyrdxlP-dep_Trfase"/>
</dbReference>
<feature type="domain" description="Aminotransferase class I/classII large" evidence="6">
    <location>
        <begin position="1"/>
        <end position="149"/>
    </location>
</feature>
<dbReference type="InterPro" id="IPR015421">
    <property type="entry name" value="PyrdxlP-dep_Trfase_major"/>
</dbReference>
<feature type="non-terminal residue" evidence="7">
    <location>
        <position position="1"/>
    </location>
</feature>
<dbReference type="SUPFAM" id="SSF53383">
    <property type="entry name" value="PLP-dependent transferases"/>
    <property type="match status" value="1"/>
</dbReference>
<protein>
    <recommendedName>
        <fullName evidence="6">Aminotransferase class I/classII large domain-containing protein</fullName>
    </recommendedName>
</protein>
<dbReference type="Gene3D" id="3.40.640.10">
    <property type="entry name" value="Type I PLP-dependent aspartate aminotransferase-like (Major domain)"/>
    <property type="match status" value="1"/>
</dbReference>
<sequence>FSKVYAITGYRVGGLVAGPEISSEITKAMDCAAICAPAIGQAAALFGLQNLDRWKREKRRLSLARLEALHHAMARNKLEYQVVCAGAFFAYMRHPHEGKSASEVARRLADEYNMLCLPGTYFGSGQESYLRFSFANVEADRMDEIAARLVDSQDAF</sequence>
<dbReference type="GO" id="GO:0006520">
    <property type="term" value="P:amino acid metabolic process"/>
    <property type="evidence" value="ECO:0007669"/>
    <property type="project" value="InterPro"/>
</dbReference>
<accession>A0A382HSH2</accession>
<evidence type="ECO:0000256" key="4">
    <source>
        <dbReference type="ARBA" id="ARBA00022679"/>
    </source>
</evidence>